<name>A0AAV3RTD8_LITER</name>
<evidence type="ECO:0000313" key="6">
    <source>
        <dbReference type="Proteomes" id="UP001454036"/>
    </source>
</evidence>
<dbReference type="SUPFAM" id="SSF52540">
    <property type="entry name" value="P-loop containing nucleoside triphosphate hydrolases"/>
    <property type="match status" value="1"/>
</dbReference>
<dbReference type="PANTHER" id="PTHR47972:SF28">
    <property type="entry name" value="KINESIN-LIKE PROTEIN KLP-3"/>
    <property type="match status" value="1"/>
</dbReference>
<proteinExistence type="inferred from homology"/>
<dbReference type="GO" id="GO:0005524">
    <property type="term" value="F:ATP binding"/>
    <property type="evidence" value="ECO:0007669"/>
    <property type="project" value="InterPro"/>
</dbReference>
<dbReference type="AlphaFoldDB" id="A0AAV3RTD8"/>
<feature type="domain" description="Kinesin motor" evidence="4">
    <location>
        <begin position="1"/>
        <end position="99"/>
    </location>
</feature>
<protein>
    <submittedName>
        <fullName evidence="5">Microtubule binding motor protein</fullName>
    </submittedName>
</protein>
<dbReference type="InterPro" id="IPR027640">
    <property type="entry name" value="Kinesin-like_fam"/>
</dbReference>
<dbReference type="InterPro" id="IPR027417">
    <property type="entry name" value="P-loop_NTPase"/>
</dbReference>
<comment type="similarity">
    <text evidence="2">Belongs to the TRAFAC class myosin-kinesin ATPase superfamily. Kinesin family.</text>
</comment>
<sequence length="325" mass="35674">MHLVDLAGSERLNKTEAVGDRLKEAQHINKSLSALGDVIASLPQKNAHVPCRNSKLTQLLQDSLGGQAKTLMFVHINPEPESIRETLSTLKFAERVSSVELGAAKSNINLSRLLKAALARKDGETRRSPYSSSPERFRMKSSVSSSPSQASIQSCDASSDHSFPFFGQVKSNSTDKLERGSLDFQDLSTWPPIGSPWTPRGDDKDLVPDDWVDKVMVNSPNIRLNFQKYHTKSPNKGLDYITDGFEVSTSNSSEANFNVPTDLHRSSNILNRSKAKKTPAKQSKSQDTSSSIPTIPAGSRVANVTNTRSLKSTSFDSRRKISNSK</sequence>
<dbReference type="PROSITE" id="PS50067">
    <property type="entry name" value="KINESIN_MOTOR_2"/>
    <property type="match status" value="1"/>
</dbReference>
<feature type="compositionally biased region" description="Low complexity" evidence="3">
    <location>
        <begin position="141"/>
        <end position="154"/>
    </location>
</feature>
<evidence type="ECO:0000256" key="3">
    <source>
        <dbReference type="SAM" id="MobiDB-lite"/>
    </source>
</evidence>
<keyword evidence="6" id="KW-1185">Reference proteome</keyword>
<evidence type="ECO:0000256" key="2">
    <source>
        <dbReference type="PROSITE-ProRule" id="PRU00283"/>
    </source>
</evidence>
<feature type="region of interest" description="Disordered" evidence="3">
    <location>
        <begin position="251"/>
        <end position="325"/>
    </location>
</feature>
<feature type="compositionally biased region" description="Polar residues" evidence="3">
    <location>
        <begin position="302"/>
        <end position="315"/>
    </location>
</feature>
<keyword evidence="1" id="KW-0505">Motor protein</keyword>
<reference evidence="5 6" key="1">
    <citation type="submission" date="2024-01" db="EMBL/GenBank/DDBJ databases">
        <title>The complete chloroplast genome sequence of Lithospermum erythrorhizon: insights into the phylogenetic relationship among Boraginaceae species and the maternal lineages of purple gromwells.</title>
        <authorList>
            <person name="Okada T."/>
            <person name="Watanabe K."/>
        </authorList>
    </citation>
    <scope>NUCLEOTIDE SEQUENCE [LARGE SCALE GENOMIC DNA]</scope>
</reference>
<feature type="region of interest" description="Disordered" evidence="3">
    <location>
        <begin position="121"/>
        <end position="156"/>
    </location>
</feature>
<evidence type="ECO:0000256" key="1">
    <source>
        <dbReference type="ARBA" id="ARBA00023175"/>
    </source>
</evidence>
<dbReference type="GO" id="GO:0007018">
    <property type="term" value="P:microtubule-based movement"/>
    <property type="evidence" value="ECO:0007669"/>
    <property type="project" value="InterPro"/>
</dbReference>
<dbReference type="InterPro" id="IPR036961">
    <property type="entry name" value="Kinesin_motor_dom_sf"/>
</dbReference>
<feature type="compositionally biased region" description="Polar residues" evidence="3">
    <location>
        <begin position="280"/>
        <end position="293"/>
    </location>
</feature>
<evidence type="ECO:0000313" key="5">
    <source>
        <dbReference type="EMBL" id="GAA0184328.1"/>
    </source>
</evidence>
<dbReference type="SMART" id="SM00129">
    <property type="entry name" value="KISc"/>
    <property type="match status" value="1"/>
</dbReference>
<dbReference type="GO" id="GO:0015630">
    <property type="term" value="C:microtubule cytoskeleton"/>
    <property type="evidence" value="ECO:0007669"/>
    <property type="project" value="TreeGrafter"/>
</dbReference>
<organism evidence="5 6">
    <name type="scientific">Lithospermum erythrorhizon</name>
    <name type="common">Purple gromwell</name>
    <name type="synonym">Lithospermum officinale var. erythrorhizon</name>
    <dbReference type="NCBI Taxonomy" id="34254"/>
    <lineage>
        <taxon>Eukaryota</taxon>
        <taxon>Viridiplantae</taxon>
        <taxon>Streptophyta</taxon>
        <taxon>Embryophyta</taxon>
        <taxon>Tracheophyta</taxon>
        <taxon>Spermatophyta</taxon>
        <taxon>Magnoliopsida</taxon>
        <taxon>eudicotyledons</taxon>
        <taxon>Gunneridae</taxon>
        <taxon>Pentapetalae</taxon>
        <taxon>asterids</taxon>
        <taxon>lamiids</taxon>
        <taxon>Boraginales</taxon>
        <taxon>Boraginaceae</taxon>
        <taxon>Boraginoideae</taxon>
        <taxon>Lithospermeae</taxon>
        <taxon>Lithospermum</taxon>
    </lineage>
</organism>
<dbReference type="GO" id="GO:0008017">
    <property type="term" value="F:microtubule binding"/>
    <property type="evidence" value="ECO:0007669"/>
    <property type="project" value="InterPro"/>
</dbReference>
<accession>A0AAV3RTD8</accession>
<dbReference type="InterPro" id="IPR001752">
    <property type="entry name" value="Kinesin_motor_dom"/>
</dbReference>
<gene>
    <name evidence="5" type="ORF">LIER_31616</name>
</gene>
<dbReference type="PANTHER" id="PTHR47972">
    <property type="entry name" value="KINESIN-LIKE PROTEIN KLP-3"/>
    <property type="match status" value="1"/>
</dbReference>
<dbReference type="EMBL" id="BAABME010011813">
    <property type="protein sequence ID" value="GAA0184328.1"/>
    <property type="molecule type" value="Genomic_DNA"/>
</dbReference>
<comment type="caution">
    <text evidence="5">The sequence shown here is derived from an EMBL/GenBank/DDBJ whole genome shotgun (WGS) entry which is preliminary data.</text>
</comment>
<dbReference type="Proteomes" id="UP001454036">
    <property type="component" value="Unassembled WGS sequence"/>
</dbReference>
<dbReference type="Pfam" id="PF00225">
    <property type="entry name" value="Kinesin"/>
    <property type="match status" value="1"/>
</dbReference>
<dbReference type="Gene3D" id="3.40.850.10">
    <property type="entry name" value="Kinesin motor domain"/>
    <property type="match status" value="1"/>
</dbReference>
<comment type="caution">
    <text evidence="2">Lacks conserved residue(s) required for the propagation of feature annotation.</text>
</comment>
<evidence type="ECO:0000259" key="4">
    <source>
        <dbReference type="PROSITE" id="PS50067"/>
    </source>
</evidence>
<dbReference type="GO" id="GO:0003777">
    <property type="term" value="F:microtubule motor activity"/>
    <property type="evidence" value="ECO:0007669"/>
    <property type="project" value="InterPro"/>
</dbReference>